<accession>A0ABP0VGP0</accession>
<keyword evidence="2" id="KW-1185">Reference proteome</keyword>
<protein>
    <submittedName>
        <fullName evidence="1">Uncharacterized protein</fullName>
    </submittedName>
</protein>
<comment type="caution">
    <text evidence="1">The sequence shown here is derived from an EMBL/GenBank/DDBJ whole genome shotgun (WGS) entry which is preliminary data.</text>
</comment>
<proteinExistence type="predicted"/>
<reference evidence="1" key="1">
    <citation type="submission" date="2024-02" db="EMBL/GenBank/DDBJ databases">
        <authorList>
            <consortium name="ELIXIR-Norway"/>
            <consortium name="Elixir Norway"/>
        </authorList>
    </citation>
    <scope>NUCLEOTIDE SEQUENCE</scope>
</reference>
<evidence type="ECO:0000313" key="1">
    <source>
        <dbReference type="EMBL" id="CAK9253614.1"/>
    </source>
</evidence>
<sequence>MYQMISFFIDASREEQGLGRWERGMRTLRDDAFPARFGPGFIPLSALRFDQLSGQAIKEMHDKAAALIPMLHPHDFGRQSCCLSQRNQATDMQHIGTAVASAELAWLGSS</sequence>
<organism evidence="1 2">
    <name type="scientific">Sphagnum jensenii</name>
    <dbReference type="NCBI Taxonomy" id="128206"/>
    <lineage>
        <taxon>Eukaryota</taxon>
        <taxon>Viridiplantae</taxon>
        <taxon>Streptophyta</taxon>
        <taxon>Embryophyta</taxon>
        <taxon>Bryophyta</taxon>
        <taxon>Sphagnophytina</taxon>
        <taxon>Sphagnopsida</taxon>
        <taxon>Sphagnales</taxon>
        <taxon>Sphagnaceae</taxon>
        <taxon>Sphagnum</taxon>
    </lineage>
</organism>
<name>A0ABP0VGP0_9BRYO</name>
<dbReference type="Proteomes" id="UP001497444">
    <property type="component" value="Unassembled WGS sequence"/>
</dbReference>
<dbReference type="EMBL" id="CAXAQS010000916">
    <property type="protein sequence ID" value="CAK9253614.1"/>
    <property type="molecule type" value="Genomic_DNA"/>
</dbReference>
<evidence type="ECO:0000313" key="2">
    <source>
        <dbReference type="Proteomes" id="UP001497444"/>
    </source>
</evidence>
<gene>
    <name evidence="1" type="ORF">CSSPJE1EN1_LOCUS28992</name>
</gene>